<dbReference type="EMBL" id="DXGC01000043">
    <property type="protein sequence ID" value="HIW90896.1"/>
    <property type="molecule type" value="Genomic_DNA"/>
</dbReference>
<organism evidence="2 3">
    <name type="scientific">Candidatus Corynebacterium avicola</name>
    <dbReference type="NCBI Taxonomy" id="2838527"/>
    <lineage>
        <taxon>Bacteria</taxon>
        <taxon>Bacillati</taxon>
        <taxon>Actinomycetota</taxon>
        <taxon>Actinomycetes</taxon>
        <taxon>Mycobacteriales</taxon>
        <taxon>Corynebacteriaceae</taxon>
        <taxon>Corynebacterium</taxon>
    </lineage>
</organism>
<protein>
    <submittedName>
        <fullName evidence="2">Uncharacterized protein</fullName>
    </submittedName>
</protein>
<sequence>MTIQEQAPSINLRALVGGPDENANRGSIDDSARDATFLGASHARHRMAVHRFLLVTGGFLGAAAVSSYVDQVRTVTFLGLDSTSEWFGWLPLGLVFATAGAALLIIGVAALENYRWTSAYSGRTGVAPALTAPPFMLVGAAAGFWISCLMFWSAPTAVGRHVRLGADAGAWDFSTWMSYLSMLWLPTLVTVLTLGAFAVARSMEDRSARG</sequence>
<feature type="transmembrane region" description="Helical" evidence="1">
    <location>
        <begin position="52"/>
        <end position="69"/>
    </location>
</feature>
<keyword evidence="1" id="KW-0472">Membrane</keyword>
<reference evidence="2" key="2">
    <citation type="submission" date="2021-04" db="EMBL/GenBank/DDBJ databases">
        <authorList>
            <person name="Gilroy R."/>
        </authorList>
    </citation>
    <scope>NUCLEOTIDE SEQUENCE</scope>
    <source>
        <strain evidence="2">CHK32-1732</strain>
    </source>
</reference>
<comment type="caution">
    <text evidence="2">The sequence shown here is derived from an EMBL/GenBank/DDBJ whole genome shotgun (WGS) entry which is preliminary data.</text>
</comment>
<evidence type="ECO:0000256" key="1">
    <source>
        <dbReference type="SAM" id="Phobius"/>
    </source>
</evidence>
<evidence type="ECO:0000313" key="3">
    <source>
        <dbReference type="Proteomes" id="UP000824190"/>
    </source>
</evidence>
<dbReference type="Proteomes" id="UP000824190">
    <property type="component" value="Unassembled WGS sequence"/>
</dbReference>
<feature type="transmembrane region" description="Helical" evidence="1">
    <location>
        <begin position="179"/>
        <end position="200"/>
    </location>
</feature>
<keyword evidence="1" id="KW-1133">Transmembrane helix</keyword>
<reference evidence="2" key="1">
    <citation type="journal article" date="2021" name="PeerJ">
        <title>Extensive microbial diversity within the chicken gut microbiome revealed by metagenomics and culture.</title>
        <authorList>
            <person name="Gilroy R."/>
            <person name="Ravi A."/>
            <person name="Getino M."/>
            <person name="Pursley I."/>
            <person name="Horton D.L."/>
            <person name="Alikhan N.F."/>
            <person name="Baker D."/>
            <person name="Gharbi K."/>
            <person name="Hall N."/>
            <person name="Watson M."/>
            <person name="Adriaenssens E.M."/>
            <person name="Foster-Nyarko E."/>
            <person name="Jarju S."/>
            <person name="Secka A."/>
            <person name="Antonio M."/>
            <person name="Oren A."/>
            <person name="Chaudhuri R.R."/>
            <person name="La Ragione R."/>
            <person name="Hildebrand F."/>
            <person name="Pallen M.J."/>
        </authorList>
    </citation>
    <scope>NUCLEOTIDE SEQUENCE</scope>
    <source>
        <strain evidence="2">CHK32-1732</strain>
    </source>
</reference>
<dbReference type="AlphaFoldDB" id="A0A9D1RQL0"/>
<evidence type="ECO:0000313" key="2">
    <source>
        <dbReference type="EMBL" id="HIW90896.1"/>
    </source>
</evidence>
<accession>A0A9D1RQL0</accession>
<gene>
    <name evidence="2" type="ORF">H9870_04455</name>
</gene>
<name>A0A9D1RQL0_9CORY</name>
<proteinExistence type="predicted"/>
<keyword evidence="1" id="KW-0812">Transmembrane</keyword>
<feature type="transmembrane region" description="Helical" evidence="1">
    <location>
        <begin position="89"/>
        <end position="111"/>
    </location>
</feature>
<feature type="transmembrane region" description="Helical" evidence="1">
    <location>
        <begin position="132"/>
        <end position="154"/>
    </location>
</feature>